<dbReference type="InterPro" id="IPR036770">
    <property type="entry name" value="Ankyrin_rpt-contain_sf"/>
</dbReference>
<evidence type="ECO:0000256" key="9">
    <source>
        <dbReference type="ARBA" id="ARBA00023136"/>
    </source>
</evidence>
<dbReference type="Proteomes" id="UP001445076">
    <property type="component" value="Unassembled WGS sequence"/>
</dbReference>
<keyword evidence="2" id="KW-0813">Transport</keyword>
<keyword evidence="7 11" id="KW-0040">ANK repeat</keyword>
<protein>
    <recommendedName>
        <fullName evidence="13">Ion transport domain-containing protein</fullName>
    </recommendedName>
</protein>
<dbReference type="PROSITE" id="PS50297">
    <property type="entry name" value="ANK_REP_REGION"/>
    <property type="match status" value="3"/>
</dbReference>
<feature type="transmembrane region" description="Helical" evidence="12">
    <location>
        <begin position="580"/>
        <end position="599"/>
    </location>
</feature>
<evidence type="ECO:0000256" key="12">
    <source>
        <dbReference type="SAM" id="Phobius"/>
    </source>
</evidence>
<reference evidence="14 15" key="1">
    <citation type="journal article" date="2024" name="BMC Genomics">
        <title>Genome assembly of redclaw crayfish (Cherax quadricarinatus) provides insights into its immune adaptation and hypoxia tolerance.</title>
        <authorList>
            <person name="Liu Z."/>
            <person name="Zheng J."/>
            <person name="Li H."/>
            <person name="Fang K."/>
            <person name="Wang S."/>
            <person name="He J."/>
            <person name="Zhou D."/>
            <person name="Weng S."/>
            <person name="Chi M."/>
            <person name="Gu Z."/>
            <person name="He J."/>
            <person name="Li F."/>
            <person name="Wang M."/>
        </authorList>
    </citation>
    <scope>NUCLEOTIDE SEQUENCE [LARGE SCALE GENOMIC DNA]</scope>
    <source>
        <strain evidence="14">ZL_2023a</strain>
    </source>
</reference>
<keyword evidence="10" id="KW-0407">Ion channel</keyword>
<dbReference type="Gene3D" id="1.25.40.20">
    <property type="entry name" value="Ankyrin repeat-containing domain"/>
    <property type="match status" value="3"/>
</dbReference>
<feature type="repeat" description="ANK" evidence="11">
    <location>
        <begin position="280"/>
        <end position="312"/>
    </location>
</feature>
<keyword evidence="5" id="KW-0677">Repeat</keyword>
<feature type="repeat" description="ANK" evidence="11">
    <location>
        <begin position="68"/>
        <end position="97"/>
    </location>
</feature>
<keyword evidence="15" id="KW-1185">Reference proteome</keyword>
<dbReference type="PROSITE" id="PS50088">
    <property type="entry name" value="ANK_REPEAT"/>
    <property type="match status" value="4"/>
</dbReference>
<keyword evidence="4 12" id="KW-0812">Transmembrane</keyword>
<sequence length="927" mass="105576">MAGYLALRSMEGNAMQGGGAPGGDDDDHNKHEMLLAVQTGDEEKLSQALKHLSQKCMNHVFPHPVYATALHVATQNNSTELVEILLQAGADPNARDLRGKKYCPIHYAAHNGNLEILQALLKAGADPNIKEGEFGRTSLHILATRWKTNEDNFKACLDALLSCKKIKVDTLDSSKSSPLFMAATKSWEYMTRQLILKGASVDTAVGNKTTADIIRKKLPDLLETIDFSVIEKPQRCYSDELYDALMDGDLEVFRDILNEINKLEEKSKAYIASLLDEDHGEYTLLQYACDNGLADFVEELLKNGANPARIDDTSKMSPILYATRNGFHKIVEMLIRAMKERGELEKGALKLTDLRKETPLHKVVKREYPLQNEGVNYYRCLQILLDKKCYLDIDAQDEFDNTPLHYAVLCDDQSFVRILLLNGAHLGIRNKFGTLAITRIQPSVLEEVLNDCIKHRNNVADRDFEIILHYSMLAPAQASQQPETECLRFLSGSRKHRRLLRHPIIDTFLFLKWQRIRQYYFFNIFAYTAFLILLTAYVLIYHGTFVPPSEDTKQNNTDLSGSDNTTENLEVVREIFMENLAVKFVFKGLISLFALYIAVREGIQFFVSWKLYVSRLENWLEISIVLLTATLLFIPMGDKPLQSLSAWLVLFSWIEFILLLGRHPYLAVYITMFTTVTYNFLKFIIMFSFMIIAFSISFYLVFQVDDNFMTYHQSLLKTIAMTTGEIEYTELPLSTFPISSHLLFVLFVFLIVLVLMNLLNGLAVSDIQQIQQEAEIVSYSSRVELISYIESVFLASPIRRIVPGPITCCESGSDDCYLVSCLDSPNPVLKLLNWMGRRTLMFHSCLRDPYITVYPNRGSDRWHVCDCHSFHLKETQIEAAKDVVLEKEQAVANHRLSGLENRLEEVMTAITTLTDKVNKHVLCPSPQ</sequence>
<evidence type="ECO:0000259" key="13">
    <source>
        <dbReference type="Pfam" id="PF00520"/>
    </source>
</evidence>
<evidence type="ECO:0000256" key="3">
    <source>
        <dbReference type="ARBA" id="ARBA00022606"/>
    </source>
</evidence>
<evidence type="ECO:0000256" key="2">
    <source>
        <dbReference type="ARBA" id="ARBA00022448"/>
    </source>
</evidence>
<dbReference type="GO" id="GO:0005216">
    <property type="term" value="F:monoatomic ion channel activity"/>
    <property type="evidence" value="ECO:0007669"/>
    <property type="project" value="InterPro"/>
</dbReference>
<proteinExistence type="predicted"/>
<accession>A0AAW0YAL3</accession>
<comment type="caution">
    <text evidence="14">The sequence shown here is derived from an EMBL/GenBank/DDBJ whole genome shotgun (WGS) entry which is preliminary data.</text>
</comment>
<evidence type="ECO:0000256" key="6">
    <source>
        <dbReference type="ARBA" id="ARBA00022989"/>
    </source>
</evidence>
<feature type="repeat" description="ANK" evidence="11">
    <location>
        <begin position="399"/>
        <end position="431"/>
    </location>
</feature>
<dbReference type="InterPro" id="IPR005821">
    <property type="entry name" value="Ion_trans_dom"/>
</dbReference>
<dbReference type="Pfam" id="PF00520">
    <property type="entry name" value="Ion_trans"/>
    <property type="match status" value="1"/>
</dbReference>
<comment type="subcellular location">
    <subcellularLocation>
        <location evidence="1">Membrane</location>
        <topology evidence="1">Multi-pass membrane protein</topology>
    </subcellularLocation>
</comment>
<organism evidence="14 15">
    <name type="scientific">Cherax quadricarinatus</name>
    <name type="common">Australian red claw crayfish</name>
    <dbReference type="NCBI Taxonomy" id="27406"/>
    <lineage>
        <taxon>Eukaryota</taxon>
        <taxon>Metazoa</taxon>
        <taxon>Ecdysozoa</taxon>
        <taxon>Arthropoda</taxon>
        <taxon>Crustacea</taxon>
        <taxon>Multicrustacea</taxon>
        <taxon>Malacostraca</taxon>
        <taxon>Eumalacostraca</taxon>
        <taxon>Eucarida</taxon>
        <taxon>Decapoda</taxon>
        <taxon>Pleocyemata</taxon>
        <taxon>Astacidea</taxon>
        <taxon>Parastacoidea</taxon>
        <taxon>Parastacidae</taxon>
        <taxon>Cherax</taxon>
    </lineage>
</organism>
<feature type="transmembrane region" description="Helical" evidence="12">
    <location>
        <begin position="619"/>
        <end position="637"/>
    </location>
</feature>
<name>A0AAW0YAL3_CHEQU</name>
<evidence type="ECO:0000256" key="7">
    <source>
        <dbReference type="ARBA" id="ARBA00023043"/>
    </source>
</evidence>
<dbReference type="PANTHER" id="PTHR47143:SF4">
    <property type="entry name" value="TRANSIENT RECEPTOR POTENTIAL CATION CHANNEL PROTEIN PAINLESS"/>
    <property type="match status" value="1"/>
</dbReference>
<dbReference type="SUPFAM" id="SSF48403">
    <property type="entry name" value="Ankyrin repeat"/>
    <property type="match status" value="1"/>
</dbReference>
<feature type="transmembrane region" description="Helical" evidence="12">
    <location>
        <begin position="519"/>
        <end position="540"/>
    </location>
</feature>
<dbReference type="AlphaFoldDB" id="A0AAW0YAL3"/>
<keyword evidence="3" id="KW-0716">Sensory transduction</keyword>
<evidence type="ECO:0000256" key="5">
    <source>
        <dbReference type="ARBA" id="ARBA00022737"/>
    </source>
</evidence>
<dbReference type="Pfam" id="PF13857">
    <property type="entry name" value="Ank_5"/>
    <property type="match status" value="1"/>
</dbReference>
<evidence type="ECO:0000313" key="15">
    <source>
        <dbReference type="Proteomes" id="UP001445076"/>
    </source>
</evidence>
<keyword evidence="6 12" id="KW-1133">Transmembrane helix</keyword>
<evidence type="ECO:0000313" key="14">
    <source>
        <dbReference type="EMBL" id="KAK8753765.1"/>
    </source>
</evidence>
<feature type="transmembrane region" description="Helical" evidence="12">
    <location>
        <begin position="680"/>
        <end position="702"/>
    </location>
</feature>
<keyword evidence="9 12" id="KW-0472">Membrane</keyword>
<feature type="repeat" description="ANK" evidence="11">
    <location>
        <begin position="100"/>
        <end position="132"/>
    </location>
</feature>
<dbReference type="PANTHER" id="PTHR47143">
    <property type="entry name" value="TRANSIENT RECEPTOR POTENTIAL CATION CHANNEL PROTEIN PAINLESS"/>
    <property type="match status" value="1"/>
</dbReference>
<evidence type="ECO:0000256" key="8">
    <source>
        <dbReference type="ARBA" id="ARBA00023065"/>
    </source>
</evidence>
<dbReference type="Pfam" id="PF12796">
    <property type="entry name" value="Ank_2"/>
    <property type="match status" value="2"/>
</dbReference>
<feature type="domain" description="Ion transport" evidence="13">
    <location>
        <begin position="529"/>
        <end position="774"/>
    </location>
</feature>
<keyword evidence="8" id="KW-0406">Ion transport</keyword>
<feature type="transmembrane region" description="Helical" evidence="12">
    <location>
        <begin position="738"/>
        <end position="759"/>
    </location>
</feature>
<dbReference type="InterPro" id="IPR052076">
    <property type="entry name" value="TRP_cation_channel"/>
</dbReference>
<evidence type="ECO:0000256" key="10">
    <source>
        <dbReference type="ARBA" id="ARBA00023303"/>
    </source>
</evidence>
<gene>
    <name evidence="14" type="ORF">OTU49_001472</name>
</gene>
<dbReference type="SMART" id="SM00248">
    <property type="entry name" value="ANK"/>
    <property type="match status" value="8"/>
</dbReference>
<dbReference type="GO" id="GO:0034703">
    <property type="term" value="C:cation channel complex"/>
    <property type="evidence" value="ECO:0007669"/>
    <property type="project" value="UniProtKB-ARBA"/>
</dbReference>
<evidence type="ECO:0000256" key="4">
    <source>
        <dbReference type="ARBA" id="ARBA00022692"/>
    </source>
</evidence>
<feature type="transmembrane region" description="Helical" evidence="12">
    <location>
        <begin position="643"/>
        <end position="660"/>
    </location>
</feature>
<evidence type="ECO:0000256" key="1">
    <source>
        <dbReference type="ARBA" id="ARBA00004141"/>
    </source>
</evidence>
<evidence type="ECO:0000256" key="11">
    <source>
        <dbReference type="PROSITE-ProRule" id="PRU00023"/>
    </source>
</evidence>
<dbReference type="EMBL" id="JARKIK010000002">
    <property type="protein sequence ID" value="KAK8753765.1"/>
    <property type="molecule type" value="Genomic_DNA"/>
</dbReference>
<dbReference type="InterPro" id="IPR002110">
    <property type="entry name" value="Ankyrin_rpt"/>
</dbReference>